<dbReference type="SMART" id="SM00582">
    <property type="entry name" value="RPR"/>
    <property type="match status" value="1"/>
</dbReference>
<dbReference type="PANTHER" id="PTHR15921:SF3">
    <property type="entry name" value="PRE-MRNA CLEAVAGE COMPLEX 2 PROTEIN PCF11"/>
    <property type="match status" value="1"/>
</dbReference>
<reference evidence="4 5" key="1">
    <citation type="journal article" date="2022" name="Nat. Genet.">
        <title>Improved pea reference genome and pan-genome highlight genomic features and evolutionary characteristics.</title>
        <authorList>
            <person name="Yang T."/>
            <person name="Liu R."/>
            <person name="Luo Y."/>
            <person name="Hu S."/>
            <person name="Wang D."/>
            <person name="Wang C."/>
            <person name="Pandey M.K."/>
            <person name="Ge S."/>
            <person name="Xu Q."/>
            <person name="Li N."/>
            <person name="Li G."/>
            <person name="Huang Y."/>
            <person name="Saxena R.K."/>
            <person name="Ji Y."/>
            <person name="Li M."/>
            <person name="Yan X."/>
            <person name="He Y."/>
            <person name="Liu Y."/>
            <person name="Wang X."/>
            <person name="Xiang C."/>
            <person name="Varshney R.K."/>
            <person name="Ding H."/>
            <person name="Gao S."/>
            <person name="Zong X."/>
        </authorList>
    </citation>
    <scope>NUCLEOTIDE SEQUENCE [LARGE SCALE GENOMIC DNA]</scope>
    <source>
        <strain evidence="4 5">cv. Zhongwan 6</strain>
    </source>
</reference>
<dbReference type="Pfam" id="PF04818">
    <property type="entry name" value="CID"/>
    <property type="match status" value="1"/>
</dbReference>
<dbReference type="AlphaFoldDB" id="A0A9D4XQK9"/>
<feature type="compositionally biased region" description="Low complexity" evidence="2">
    <location>
        <begin position="699"/>
        <end position="710"/>
    </location>
</feature>
<feature type="region of interest" description="Disordered" evidence="2">
    <location>
        <begin position="557"/>
        <end position="755"/>
    </location>
</feature>
<dbReference type="GO" id="GO:0000993">
    <property type="term" value="F:RNA polymerase II complex binding"/>
    <property type="evidence" value="ECO:0007669"/>
    <property type="project" value="InterPro"/>
</dbReference>
<feature type="compositionally biased region" description="Basic and acidic residues" evidence="2">
    <location>
        <begin position="1"/>
        <end position="26"/>
    </location>
</feature>
<feature type="domain" description="CID" evidence="3">
    <location>
        <begin position="72"/>
        <end position="200"/>
    </location>
</feature>
<dbReference type="InterPro" id="IPR013087">
    <property type="entry name" value="Znf_C2H2_type"/>
</dbReference>
<feature type="region of interest" description="Disordered" evidence="2">
    <location>
        <begin position="512"/>
        <end position="542"/>
    </location>
</feature>
<feature type="compositionally biased region" description="Polar residues" evidence="2">
    <location>
        <begin position="557"/>
        <end position="570"/>
    </location>
</feature>
<dbReference type="Gene3D" id="1.25.40.90">
    <property type="match status" value="1"/>
</dbReference>
<dbReference type="PANTHER" id="PTHR15921">
    <property type="entry name" value="PRE-MRNA CLEAVAGE COMPLEX II"/>
    <property type="match status" value="1"/>
</dbReference>
<evidence type="ECO:0000313" key="4">
    <source>
        <dbReference type="EMBL" id="KAI5425591.1"/>
    </source>
</evidence>
<dbReference type="Proteomes" id="UP001058974">
    <property type="component" value="Chromosome 3"/>
</dbReference>
<proteinExistence type="predicted"/>
<feature type="region of interest" description="Disordered" evidence="2">
    <location>
        <begin position="207"/>
        <end position="249"/>
    </location>
</feature>
<organism evidence="4 5">
    <name type="scientific">Pisum sativum</name>
    <name type="common">Garden pea</name>
    <name type="synonym">Lathyrus oleraceus</name>
    <dbReference type="NCBI Taxonomy" id="3888"/>
    <lineage>
        <taxon>Eukaryota</taxon>
        <taxon>Viridiplantae</taxon>
        <taxon>Streptophyta</taxon>
        <taxon>Embryophyta</taxon>
        <taxon>Tracheophyta</taxon>
        <taxon>Spermatophyta</taxon>
        <taxon>Magnoliopsida</taxon>
        <taxon>eudicotyledons</taxon>
        <taxon>Gunneridae</taxon>
        <taxon>Pentapetalae</taxon>
        <taxon>rosids</taxon>
        <taxon>fabids</taxon>
        <taxon>Fabales</taxon>
        <taxon>Fabaceae</taxon>
        <taxon>Papilionoideae</taxon>
        <taxon>50 kb inversion clade</taxon>
        <taxon>NPAAA clade</taxon>
        <taxon>Hologalegina</taxon>
        <taxon>IRL clade</taxon>
        <taxon>Fabeae</taxon>
        <taxon>Lathyrus</taxon>
    </lineage>
</organism>
<feature type="compositionally biased region" description="Polar residues" evidence="2">
    <location>
        <begin position="597"/>
        <end position="620"/>
    </location>
</feature>
<dbReference type="InterPro" id="IPR045154">
    <property type="entry name" value="PCF11-like"/>
</dbReference>
<dbReference type="PROSITE" id="PS00028">
    <property type="entry name" value="ZINC_FINGER_C2H2_1"/>
    <property type="match status" value="1"/>
</dbReference>
<keyword evidence="1" id="KW-0507">mRNA processing</keyword>
<comment type="caution">
    <text evidence="4">The sequence shown here is derived from an EMBL/GenBank/DDBJ whole genome shotgun (WGS) entry which is preliminary data.</text>
</comment>
<dbReference type="FunFam" id="1.25.40.90:FF:000023">
    <property type="entry name" value="polyadenylation and cleavage factor homolog 4"/>
    <property type="match status" value="1"/>
</dbReference>
<feature type="compositionally biased region" description="Polar residues" evidence="2">
    <location>
        <begin position="207"/>
        <end position="221"/>
    </location>
</feature>
<feature type="compositionally biased region" description="Basic and acidic residues" evidence="2">
    <location>
        <begin position="639"/>
        <end position="648"/>
    </location>
</feature>
<dbReference type="InterPro" id="IPR057242">
    <property type="entry name" value="PCFS4-like"/>
</dbReference>
<accession>A0A9D4XQK9</accession>
<feature type="region of interest" description="Disordered" evidence="2">
    <location>
        <begin position="1"/>
        <end position="43"/>
    </location>
</feature>
<dbReference type="Gramene" id="Psat03G0141500-T1">
    <property type="protein sequence ID" value="KAI5425591.1"/>
    <property type="gene ID" value="KIW84_031415"/>
</dbReference>
<dbReference type="GO" id="GO:0005849">
    <property type="term" value="C:mRNA cleavage factor complex"/>
    <property type="evidence" value="ECO:0007669"/>
    <property type="project" value="TreeGrafter"/>
</dbReference>
<evidence type="ECO:0000313" key="5">
    <source>
        <dbReference type="Proteomes" id="UP001058974"/>
    </source>
</evidence>
<feature type="compositionally biased region" description="Low complexity" evidence="2">
    <location>
        <begin position="520"/>
        <end position="537"/>
    </location>
</feature>
<name>A0A9D4XQK9_PEA</name>
<dbReference type="EMBL" id="JAMSHJ010000003">
    <property type="protein sequence ID" value="KAI5425591.1"/>
    <property type="molecule type" value="Genomic_DNA"/>
</dbReference>
<dbReference type="GO" id="GO:0003729">
    <property type="term" value="F:mRNA binding"/>
    <property type="evidence" value="ECO:0007669"/>
    <property type="project" value="InterPro"/>
</dbReference>
<dbReference type="InterPro" id="IPR006569">
    <property type="entry name" value="CID_dom"/>
</dbReference>
<protein>
    <recommendedName>
        <fullName evidence="3">CID domain-containing protein</fullName>
    </recommendedName>
</protein>
<dbReference type="Pfam" id="PF23228">
    <property type="entry name" value="zf_PCFS4"/>
    <property type="match status" value="1"/>
</dbReference>
<gene>
    <name evidence="4" type="ORF">KIW84_031415</name>
</gene>
<feature type="compositionally biased region" description="Polar residues" evidence="2">
    <location>
        <begin position="667"/>
        <end position="698"/>
    </location>
</feature>
<dbReference type="GO" id="GO:0005737">
    <property type="term" value="C:cytoplasm"/>
    <property type="evidence" value="ECO:0007669"/>
    <property type="project" value="TreeGrafter"/>
</dbReference>
<dbReference type="InterPro" id="IPR008942">
    <property type="entry name" value="ENTH_VHS"/>
</dbReference>
<feature type="compositionally biased region" description="Polar residues" evidence="2">
    <location>
        <begin position="732"/>
        <end position="755"/>
    </location>
</feature>
<dbReference type="SUPFAM" id="SSF48464">
    <property type="entry name" value="ENTH/VHS domain"/>
    <property type="match status" value="1"/>
</dbReference>
<evidence type="ECO:0000256" key="1">
    <source>
        <dbReference type="ARBA" id="ARBA00022664"/>
    </source>
</evidence>
<sequence length="1039" mass="113597">MEGTRRLLDRSREPGPKKPRLMEELQRGSNPNTRPFPQRPPATMARFRINDRELDTSDADHGDGGYHPQPPPHQELVTQYRAALAELTFNSKPIITNLTIIAGENLSAAKSIAGAVCANILEVSSDQKLPSLYLLDSIVKNIGRDYIKYFAVRLPEVFCNTYKHVDPPVHSSMRHLFGTWRGVFPPQTLQIIEKELGFAPTVNGSASASATIRNDSQSQRPPHSIHVNPKYLERQRLQQSSKTKGVFDDMTGVISNANEDSERSNRALGVARPWLDSRVNMRNNQHTHRDAFNDSVPDKSIDGAYGDEEYNSSVSNNLGSDVGRTGSRLIGGVAETLSGQRNGFSLKHGFSNYEAPKPMNLDAHNIRSSARSRNWKNSEEEEFVWDEMNPGLPEHVPNVSSNLSSDPWIADDDNLESEDHLQMTHPIRTKVDKEISTVKKQLPSSGGHSSLSWGLQKQLPSAKFNMKSGHSETFVSAPSGLPKNSNSLAARMRSQSSMPHTTIGSAKIMGQQQFDSEGAESPSEQSPLQQQSPSVPVTTHHAPSVRNLAEQDCSQTLKTSQHLGGPQSQYIKDPTLATRPNVPVGTLRKSQAKDTRGPSSSVTSVQAKPQQRQLGPSQVEVTLKAKQPLKSRVSLAKAKAKETSEKSTTKSHPAPSVKSGVIPNKSGPITKSLDASNRPSQSGVKPTRSIGASPTTLISSGSSSVSLGSSNDHSQALPKLPQGKVVKKQKKSTQPSASSNERGASAPSSNTVNKNTLNPISNLLSSLVAKGLISAGTESATVVPNETVIRSKDQTESITTSSSLPVVSVLDSATVPIKSSKVEVDGDEVDDDEVDGDEVDDAAKASLALSQSTSTEIINLIGFDFKPDVIREMHPHVITKLLDELPHHCSKCGIRLKHPEQFDRHLEWHATKEREQNGVNGASRRWYAKSNDWIAGKAGYLSESEFTDSVDELDDENIYESQLDSMVLADENQCLCVLCGELFEDVYCQEREQWMFKGAVYLNNSDNISEMESRNVGPIIHARCLSENKISVVTNTELD</sequence>
<evidence type="ECO:0000256" key="2">
    <source>
        <dbReference type="SAM" id="MobiDB-lite"/>
    </source>
</evidence>
<dbReference type="PROSITE" id="PS51391">
    <property type="entry name" value="CID"/>
    <property type="match status" value="1"/>
</dbReference>
<evidence type="ECO:0000259" key="3">
    <source>
        <dbReference type="PROSITE" id="PS51391"/>
    </source>
</evidence>
<dbReference type="InterPro" id="IPR047415">
    <property type="entry name" value="Pcf11_CID"/>
</dbReference>
<dbReference type="GO" id="GO:0031124">
    <property type="term" value="P:mRNA 3'-end processing"/>
    <property type="evidence" value="ECO:0007669"/>
    <property type="project" value="InterPro"/>
</dbReference>
<dbReference type="CDD" id="cd16982">
    <property type="entry name" value="CID_Pcf11"/>
    <property type="match status" value="1"/>
</dbReference>
<keyword evidence="5" id="KW-1185">Reference proteome</keyword>
<feature type="region of interest" description="Disordered" evidence="2">
    <location>
        <begin position="473"/>
        <end position="500"/>
    </location>
</feature>
<dbReference type="GO" id="GO:0006369">
    <property type="term" value="P:termination of RNA polymerase II transcription"/>
    <property type="evidence" value="ECO:0007669"/>
    <property type="project" value="InterPro"/>
</dbReference>